<dbReference type="PROSITE" id="PS50972">
    <property type="entry name" value="PTERIN_BINDING"/>
    <property type="match status" value="1"/>
</dbReference>
<dbReference type="Pfam" id="PF00809">
    <property type="entry name" value="Pterin_bind"/>
    <property type="match status" value="1"/>
</dbReference>
<evidence type="ECO:0000256" key="6">
    <source>
        <dbReference type="ARBA" id="ARBA00023285"/>
    </source>
</evidence>
<dbReference type="STRING" id="768710.DesyoDRAFT_1948"/>
<sequence length="264" mass="29079">MLIVGEKLNSTIPSVREAIKTRNVEFVQDLARRQVAGGASYLDLNTAQGNNELDDMEWAVKVLQEVVDVPLCIDATDPEVIRAGLKLHRGKAMLNSISMETSRLNGMLPLISEFSCAVVGLTLNDSGIPKTAEERIAIAGQLVDELRRAKVNIEEDVYIDPLVLPLAVNSENGVIFFRCLEEIKKVYNVKTISGLSNVSHDLPKRKIINRYFLTACMVNGMDAAIMDPTDCKLTTAITAANLLLGKDRFARGYIKAFRGEALEE</sequence>
<keyword evidence="5" id="KW-0479">Metal-binding</keyword>
<dbReference type="PANTHER" id="PTHR45833">
    <property type="entry name" value="METHIONINE SYNTHASE"/>
    <property type="match status" value="1"/>
</dbReference>
<dbReference type="GO" id="GO:0005829">
    <property type="term" value="C:cytosol"/>
    <property type="evidence" value="ECO:0007669"/>
    <property type="project" value="TreeGrafter"/>
</dbReference>
<dbReference type="Proteomes" id="UP000005104">
    <property type="component" value="Chromosome"/>
</dbReference>
<evidence type="ECO:0000256" key="2">
    <source>
        <dbReference type="ARBA" id="ARBA00022603"/>
    </source>
</evidence>
<dbReference type="RefSeq" id="WP_007782269.1">
    <property type="nucleotide sequence ID" value="NZ_CM001441.1"/>
</dbReference>
<gene>
    <name evidence="8" type="ORF">DesyoDRAFT_1948</name>
</gene>
<dbReference type="EMBL" id="CM001441">
    <property type="protein sequence ID" value="EHQ89056.1"/>
    <property type="molecule type" value="Genomic_DNA"/>
</dbReference>
<evidence type="ECO:0000259" key="7">
    <source>
        <dbReference type="PROSITE" id="PS50972"/>
    </source>
</evidence>
<dbReference type="GO" id="GO:0008705">
    <property type="term" value="F:methionine synthase activity"/>
    <property type="evidence" value="ECO:0007669"/>
    <property type="project" value="TreeGrafter"/>
</dbReference>
<evidence type="ECO:0000256" key="5">
    <source>
        <dbReference type="ARBA" id="ARBA00022723"/>
    </source>
</evidence>
<dbReference type="PANTHER" id="PTHR45833:SF1">
    <property type="entry name" value="METHIONINE SYNTHASE"/>
    <property type="match status" value="1"/>
</dbReference>
<keyword evidence="9" id="KW-1185">Reference proteome</keyword>
<keyword evidence="3" id="KW-0846">Cobalamin</keyword>
<dbReference type="GO" id="GO:0032259">
    <property type="term" value="P:methylation"/>
    <property type="evidence" value="ECO:0007669"/>
    <property type="project" value="UniProtKB-KW"/>
</dbReference>
<dbReference type="NCBIfam" id="NF005719">
    <property type="entry name" value="PRK07535.1"/>
    <property type="match status" value="1"/>
</dbReference>
<dbReference type="GO" id="GO:0046872">
    <property type="term" value="F:metal ion binding"/>
    <property type="evidence" value="ECO:0007669"/>
    <property type="project" value="UniProtKB-KW"/>
</dbReference>
<proteinExistence type="inferred from homology"/>
<keyword evidence="4" id="KW-0808">Transferase</keyword>
<dbReference type="HOGENOM" id="CLU_070996_0_0_9"/>
<name>H5XUN8_9FIRM</name>
<dbReference type="GO" id="GO:0031419">
    <property type="term" value="F:cobalamin binding"/>
    <property type="evidence" value="ECO:0007669"/>
    <property type="project" value="UniProtKB-KW"/>
</dbReference>
<dbReference type="GO" id="GO:0046653">
    <property type="term" value="P:tetrahydrofolate metabolic process"/>
    <property type="evidence" value="ECO:0007669"/>
    <property type="project" value="TreeGrafter"/>
</dbReference>
<keyword evidence="6" id="KW-0170">Cobalt</keyword>
<feature type="domain" description="Pterin-binding" evidence="7">
    <location>
        <begin position="1"/>
        <end position="244"/>
    </location>
</feature>
<dbReference type="InterPro" id="IPR050554">
    <property type="entry name" value="Met_Synthase/Corrinoid"/>
</dbReference>
<dbReference type="GO" id="GO:0050667">
    <property type="term" value="P:homocysteine metabolic process"/>
    <property type="evidence" value="ECO:0007669"/>
    <property type="project" value="TreeGrafter"/>
</dbReference>
<dbReference type="eggNOG" id="COG1410">
    <property type="taxonomic scope" value="Bacteria"/>
</dbReference>
<reference evidence="8 9" key="1">
    <citation type="submission" date="2011-11" db="EMBL/GenBank/DDBJ databases">
        <title>The Noncontiguous Finished genome of Desulfosporosinus youngiae DSM 17734.</title>
        <authorList>
            <consortium name="US DOE Joint Genome Institute (JGI-PGF)"/>
            <person name="Lucas S."/>
            <person name="Han J."/>
            <person name="Lapidus A."/>
            <person name="Cheng J.-F."/>
            <person name="Goodwin L."/>
            <person name="Pitluck S."/>
            <person name="Peters L."/>
            <person name="Ovchinnikova G."/>
            <person name="Lu M."/>
            <person name="Land M.L."/>
            <person name="Hauser L."/>
            <person name="Pester M."/>
            <person name="Spring S."/>
            <person name="Ollivier B."/>
            <person name="Rattei T."/>
            <person name="Klenk H.-P."/>
            <person name="Wagner M."/>
            <person name="Loy A."/>
            <person name="Woyke T.J."/>
        </authorList>
    </citation>
    <scope>NUCLEOTIDE SEQUENCE [LARGE SCALE GENOMIC DNA]</scope>
    <source>
        <strain evidence="8 9">DSM 17734</strain>
    </source>
</reference>
<evidence type="ECO:0000313" key="9">
    <source>
        <dbReference type="Proteomes" id="UP000005104"/>
    </source>
</evidence>
<protein>
    <submittedName>
        <fullName evidence="8">Pterin binding enzyme</fullName>
    </submittedName>
</protein>
<dbReference type="OrthoDB" id="358252at2"/>
<dbReference type="InterPro" id="IPR000489">
    <property type="entry name" value="Pterin-binding_dom"/>
</dbReference>
<dbReference type="AlphaFoldDB" id="H5XUN8"/>
<evidence type="ECO:0000256" key="3">
    <source>
        <dbReference type="ARBA" id="ARBA00022628"/>
    </source>
</evidence>
<evidence type="ECO:0000313" key="8">
    <source>
        <dbReference type="EMBL" id="EHQ89056.1"/>
    </source>
</evidence>
<keyword evidence="2" id="KW-0489">Methyltransferase</keyword>
<organism evidence="8 9">
    <name type="scientific">Desulfosporosinus youngiae DSM 17734</name>
    <dbReference type="NCBI Taxonomy" id="768710"/>
    <lineage>
        <taxon>Bacteria</taxon>
        <taxon>Bacillati</taxon>
        <taxon>Bacillota</taxon>
        <taxon>Clostridia</taxon>
        <taxon>Eubacteriales</taxon>
        <taxon>Desulfitobacteriaceae</taxon>
        <taxon>Desulfosporosinus</taxon>
    </lineage>
</organism>
<evidence type="ECO:0000256" key="4">
    <source>
        <dbReference type="ARBA" id="ARBA00022679"/>
    </source>
</evidence>
<accession>H5XUN8</accession>
<dbReference type="Gene3D" id="3.20.20.20">
    <property type="entry name" value="Dihydropteroate synthase-like"/>
    <property type="match status" value="1"/>
</dbReference>
<evidence type="ECO:0000256" key="1">
    <source>
        <dbReference type="ARBA" id="ARBA00010398"/>
    </source>
</evidence>
<dbReference type="SUPFAM" id="SSF51717">
    <property type="entry name" value="Dihydropteroate synthetase-like"/>
    <property type="match status" value="1"/>
</dbReference>
<comment type="similarity">
    <text evidence="1">Belongs to the vitamin-B12 dependent methionine synthase family.</text>
</comment>
<dbReference type="InterPro" id="IPR011005">
    <property type="entry name" value="Dihydropteroate_synth-like_sf"/>
</dbReference>